<feature type="transmembrane region" description="Helical" evidence="11">
    <location>
        <begin position="485"/>
        <end position="509"/>
    </location>
</feature>
<dbReference type="SUPFAM" id="SSF53756">
    <property type="entry name" value="UDP-Glycosyltransferase/glycogen phosphorylase"/>
    <property type="match status" value="1"/>
</dbReference>
<dbReference type="FunFam" id="3.40.50.2000:FF:000038">
    <property type="entry name" value="UDP-GlucuronosylTransferase"/>
    <property type="match status" value="1"/>
</dbReference>
<dbReference type="InterPro" id="IPR002213">
    <property type="entry name" value="UDP_glucos_trans"/>
</dbReference>
<keyword evidence="6 11" id="KW-0812">Transmembrane</keyword>
<accession>A0AAF3EDG3</accession>
<feature type="signal peptide" evidence="12">
    <location>
        <begin position="1"/>
        <end position="16"/>
    </location>
</feature>
<keyword evidence="4" id="KW-0328">Glycosyltransferase</keyword>
<feature type="chain" id="PRO_5041970693" description="glucuronosyltransferase" evidence="12">
    <location>
        <begin position="17"/>
        <end position="525"/>
    </location>
</feature>
<keyword evidence="9 11" id="KW-0472">Membrane</keyword>
<dbReference type="CDD" id="cd03784">
    <property type="entry name" value="GT1_Gtf-like"/>
    <property type="match status" value="1"/>
</dbReference>
<dbReference type="WBParaSite" id="MBELARI_LOCUS1202">
    <property type="protein sequence ID" value="MBELARI_LOCUS1202"/>
    <property type="gene ID" value="MBELARI_LOCUS1202"/>
</dbReference>
<evidence type="ECO:0000256" key="4">
    <source>
        <dbReference type="ARBA" id="ARBA00022676"/>
    </source>
</evidence>
<keyword evidence="8 11" id="KW-1133">Transmembrane helix</keyword>
<dbReference type="GO" id="GO:0016020">
    <property type="term" value="C:membrane"/>
    <property type="evidence" value="ECO:0007669"/>
    <property type="project" value="UniProtKB-SubCell"/>
</dbReference>
<organism evidence="13 14">
    <name type="scientific">Mesorhabditis belari</name>
    <dbReference type="NCBI Taxonomy" id="2138241"/>
    <lineage>
        <taxon>Eukaryota</taxon>
        <taxon>Metazoa</taxon>
        <taxon>Ecdysozoa</taxon>
        <taxon>Nematoda</taxon>
        <taxon>Chromadorea</taxon>
        <taxon>Rhabditida</taxon>
        <taxon>Rhabditina</taxon>
        <taxon>Rhabditomorpha</taxon>
        <taxon>Rhabditoidea</taxon>
        <taxon>Rhabditidae</taxon>
        <taxon>Mesorhabditinae</taxon>
        <taxon>Mesorhabditis</taxon>
    </lineage>
</organism>
<dbReference type="AlphaFoldDB" id="A0AAF3EDG3"/>
<evidence type="ECO:0000256" key="1">
    <source>
        <dbReference type="ARBA" id="ARBA00004167"/>
    </source>
</evidence>
<keyword evidence="5" id="KW-0808">Transferase</keyword>
<dbReference type="InterPro" id="IPR050271">
    <property type="entry name" value="UDP-glycosyltransferase"/>
</dbReference>
<evidence type="ECO:0000313" key="13">
    <source>
        <dbReference type="Proteomes" id="UP000887575"/>
    </source>
</evidence>
<dbReference type="PANTHER" id="PTHR48043">
    <property type="entry name" value="EG:EG0003.4 PROTEIN-RELATED"/>
    <property type="match status" value="1"/>
</dbReference>
<keyword evidence="7 12" id="KW-0732">Signal</keyword>
<dbReference type="Gene3D" id="3.40.50.2000">
    <property type="entry name" value="Glycogen Phosphorylase B"/>
    <property type="match status" value="1"/>
</dbReference>
<evidence type="ECO:0000256" key="7">
    <source>
        <dbReference type="ARBA" id="ARBA00022729"/>
    </source>
</evidence>
<comment type="similarity">
    <text evidence="2">Belongs to the UDP-glycosyltransferase family.</text>
</comment>
<evidence type="ECO:0000256" key="11">
    <source>
        <dbReference type="SAM" id="Phobius"/>
    </source>
</evidence>
<dbReference type="EC" id="2.4.1.17" evidence="3"/>
<evidence type="ECO:0000256" key="8">
    <source>
        <dbReference type="ARBA" id="ARBA00022989"/>
    </source>
</evidence>
<protein>
    <recommendedName>
        <fullName evidence="3">glucuronosyltransferase</fullName>
        <ecNumber evidence="3">2.4.1.17</ecNumber>
    </recommendedName>
</protein>
<dbReference type="GO" id="GO:0015020">
    <property type="term" value="F:glucuronosyltransferase activity"/>
    <property type="evidence" value="ECO:0007669"/>
    <property type="project" value="UniProtKB-EC"/>
</dbReference>
<evidence type="ECO:0000256" key="2">
    <source>
        <dbReference type="ARBA" id="ARBA00009995"/>
    </source>
</evidence>
<dbReference type="PANTHER" id="PTHR48043:SF23">
    <property type="entry name" value="UDP-GLUCURONOSYLTRANSFERASE"/>
    <property type="match status" value="1"/>
</dbReference>
<evidence type="ECO:0000256" key="6">
    <source>
        <dbReference type="ARBA" id="ARBA00022692"/>
    </source>
</evidence>
<evidence type="ECO:0000256" key="5">
    <source>
        <dbReference type="ARBA" id="ARBA00022679"/>
    </source>
</evidence>
<dbReference type="Pfam" id="PF00201">
    <property type="entry name" value="UDPGT"/>
    <property type="match status" value="1"/>
</dbReference>
<proteinExistence type="inferred from homology"/>
<comment type="catalytic activity">
    <reaction evidence="10">
        <text>glucuronate acceptor + UDP-alpha-D-glucuronate = acceptor beta-D-glucuronoside + UDP + H(+)</text>
        <dbReference type="Rhea" id="RHEA:21032"/>
        <dbReference type="ChEBI" id="CHEBI:15378"/>
        <dbReference type="ChEBI" id="CHEBI:58052"/>
        <dbReference type="ChEBI" id="CHEBI:58223"/>
        <dbReference type="ChEBI" id="CHEBI:132367"/>
        <dbReference type="ChEBI" id="CHEBI:132368"/>
        <dbReference type="EC" id="2.4.1.17"/>
    </reaction>
</comment>
<comment type="subcellular location">
    <subcellularLocation>
        <location evidence="1">Membrane</location>
        <topology evidence="1">Single-pass membrane protein</topology>
    </subcellularLocation>
</comment>
<reference evidence="14" key="1">
    <citation type="submission" date="2024-02" db="UniProtKB">
        <authorList>
            <consortium name="WormBaseParasite"/>
        </authorList>
    </citation>
    <scope>IDENTIFICATION</scope>
</reference>
<evidence type="ECO:0000313" key="14">
    <source>
        <dbReference type="WBParaSite" id="MBELARI_LOCUS1202"/>
    </source>
</evidence>
<keyword evidence="13" id="KW-1185">Reference proteome</keyword>
<evidence type="ECO:0000256" key="12">
    <source>
        <dbReference type="SAM" id="SignalP"/>
    </source>
</evidence>
<dbReference type="Proteomes" id="UP000887575">
    <property type="component" value="Unassembled WGS sequence"/>
</dbReference>
<sequence>MLVISLSIVFLSFVDSARILLYNPGFGHSHMRFMSMLGDMLMEAGHEITEIRPQFESSLEFDTKTKKENIYEFPAHIEVLRLFEEAHTKDGFLGRMWYVDMSAMSMARQAENMTKMFVKNCENLIENTDLIAKLKQKTFDIGLSEAFCTCGHGIFAALGLKTIISASSSNLMDHQAILLGVPRVPSYVPGGIGNSLEKMSLLERAGNAIGSYFGAALFLEIADKQTAMFRKNFGENFASTRETISQSALLFTNSNPFVDFPAPTIHKVVPIGGIHIKTPKKLSKEWDTILNKKKRTVLISFGSVAKSVEMPDENKKSILKMVTTMPDVQFIWKYEDDDLNDEAPENLMLSKWTPQTDLLADPRLSLFITHGGLASTTEIAFSGVPVVVIPLFADQSRNGLTLFRQGIAKIFSKFDIKNPEKLGEMVKNMLDDQSYSQKAKRLSELLKNTPFSPKELLLRNMEFVTRFGPLPQLDPHGRNLSFIEYFLLDVIFLIVLALLSIAGLIIFMFKKLTSKIFGKAKTKKD</sequence>
<evidence type="ECO:0000256" key="3">
    <source>
        <dbReference type="ARBA" id="ARBA00012544"/>
    </source>
</evidence>
<name>A0AAF3EDG3_9BILA</name>
<evidence type="ECO:0000256" key="10">
    <source>
        <dbReference type="ARBA" id="ARBA00047475"/>
    </source>
</evidence>
<evidence type="ECO:0000256" key="9">
    <source>
        <dbReference type="ARBA" id="ARBA00023136"/>
    </source>
</evidence>